<dbReference type="EMBL" id="MN739454">
    <property type="protein sequence ID" value="QHT05466.1"/>
    <property type="molecule type" value="Genomic_DNA"/>
</dbReference>
<proteinExistence type="predicted"/>
<evidence type="ECO:0000313" key="1">
    <source>
        <dbReference type="EMBL" id="QHT05466.1"/>
    </source>
</evidence>
<sequence length="183" mass="21994">MSCPNNIIEKIEKAQDSYYEKNSKHVFFKNKQKLDCANYISNNMNLEELIQSTIVILPNTNKIYYNYLLFKLYANEKCFELLYIHMIKMIQTILMNYSTFEFHINLQTFSISACQRYYQLITSTLSSNQLYFDKMDKIVIYHTPNIIDSITRLLYNYVKNMLDKVEYVKEDSENRIKILFNIQ</sequence>
<name>A0A6C0CL03_9ZZZZ</name>
<organism evidence="1">
    <name type="scientific">viral metagenome</name>
    <dbReference type="NCBI Taxonomy" id="1070528"/>
    <lineage>
        <taxon>unclassified sequences</taxon>
        <taxon>metagenomes</taxon>
        <taxon>organismal metagenomes</taxon>
    </lineage>
</organism>
<dbReference type="AlphaFoldDB" id="A0A6C0CL03"/>
<accession>A0A6C0CL03</accession>
<protein>
    <recommendedName>
        <fullName evidence="2">CRAL-TRIO domain-containing protein</fullName>
    </recommendedName>
</protein>
<reference evidence="1" key="1">
    <citation type="journal article" date="2020" name="Nature">
        <title>Giant virus diversity and host interactions through global metagenomics.</title>
        <authorList>
            <person name="Schulz F."/>
            <person name="Roux S."/>
            <person name="Paez-Espino D."/>
            <person name="Jungbluth S."/>
            <person name="Walsh D.A."/>
            <person name="Denef V.J."/>
            <person name="McMahon K.D."/>
            <person name="Konstantinidis K.T."/>
            <person name="Eloe-Fadrosh E.A."/>
            <person name="Kyrpides N.C."/>
            <person name="Woyke T."/>
        </authorList>
    </citation>
    <scope>NUCLEOTIDE SEQUENCE</scope>
    <source>
        <strain evidence="1">GVMAG-M-3300021375-17</strain>
    </source>
</reference>
<evidence type="ECO:0008006" key="2">
    <source>
        <dbReference type="Google" id="ProtNLM"/>
    </source>
</evidence>